<dbReference type="InterPro" id="IPR006656">
    <property type="entry name" value="Mopterin_OxRdtase"/>
</dbReference>
<dbReference type="Gene3D" id="2.40.40.20">
    <property type="match status" value="1"/>
</dbReference>
<evidence type="ECO:0000256" key="5">
    <source>
        <dbReference type="ARBA" id="ARBA00022729"/>
    </source>
</evidence>
<evidence type="ECO:0000256" key="8">
    <source>
        <dbReference type="ARBA" id="ARBA00023014"/>
    </source>
</evidence>
<dbReference type="SUPFAM" id="SSF50692">
    <property type="entry name" value="ADC-like"/>
    <property type="match status" value="1"/>
</dbReference>
<evidence type="ECO:0000256" key="3">
    <source>
        <dbReference type="ARBA" id="ARBA00022505"/>
    </source>
</evidence>
<dbReference type="Gene3D" id="3.40.50.740">
    <property type="match status" value="1"/>
</dbReference>
<evidence type="ECO:0000256" key="4">
    <source>
        <dbReference type="ARBA" id="ARBA00022723"/>
    </source>
</evidence>
<dbReference type="InterPro" id="IPR050612">
    <property type="entry name" value="Prok_Mopterin_Oxidored"/>
</dbReference>
<protein>
    <submittedName>
        <fullName evidence="10">Anaerobic dimethyl sulfoxide reductase subunit A</fullName>
        <ecNumber evidence="10">1.8.5.3</ecNumber>
    </submittedName>
</protein>
<dbReference type="InterPro" id="IPR011888">
    <property type="entry name" value="Anaer_DMSO_reductase"/>
</dbReference>
<dbReference type="PROSITE" id="PS51669">
    <property type="entry name" value="4FE4S_MOW_BIS_MGD"/>
    <property type="match status" value="1"/>
</dbReference>
<evidence type="ECO:0000259" key="9">
    <source>
        <dbReference type="PROSITE" id="PS51669"/>
    </source>
</evidence>
<evidence type="ECO:0000256" key="7">
    <source>
        <dbReference type="ARBA" id="ARBA00023004"/>
    </source>
</evidence>
<proteinExistence type="inferred from homology"/>
<evidence type="ECO:0000256" key="2">
    <source>
        <dbReference type="ARBA" id="ARBA00010312"/>
    </source>
</evidence>
<dbReference type="Pfam" id="PF00384">
    <property type="entry name" value="Molybdopterin"/>
    <property type="match status" value="1"/>
</dbReference>
<dbReference type="EC" id="1.8.5.3" evidence="10"/>
<keyword evidence="7" id="KW-0408">Iron</keyword>
<sequence>MSQTINPPERTAQGPSRRTFLKWSGVAAGVAGLAATSQGLGTPTARAENVVGMESVDKTVWNACLANCQSRCPLRLQVKDGTIVRVLGDTTGSDELGDFQIRACVRGLNQRERIYSPDRIKAPMRRTGERGGGQWEEISWEEAFDTIASEMKRIKEEYGNEALFNHYGSGSTGGNITKRGSSRRLMNSYGGYLGYYGSYSTAQITAASQFHYGANIASNSFEDNRNSELIVMFGNNPLETRMSGGGELAVVQKMRQEGEIRTIIIDPRYSDTALNVGDEWVALRPGTDAALVAGFIHVMLEENLHDQEFLDKYCQGFDEATMPEGVPENLSYRSYIEGKGPDGIEKTPEWASDITGVPADTIRRLAREIANAKPAAIGQGWGPQRHANGENSARAIMLLAAATGNIGIPGGGNGMREGNTKIPVKAFPDFDGDSAPVSTQISCFNWIDAINDGPSMTAEKDGVRGKDKLDVGIKFMFVNASNTLINQHNDVHVTQETLKDDSKLEFIVVVDHQWTPSCDWGDIVLPATTNFEEIDLVPGASCGDMGWAIWADKAIEPLYQAKTGYEICTEIAKRLGIEEEFTQGRTQEEWRSWIIEETRKAEPDFPTEEEWPEVGVFRKHTGKHRVAMADFREDPEANPLDTPSGKIELFSTKLYEYSQTWVFEGEREGDKVTALPEYIEQWEGQAEARSADTKYPLQCIAHHYKGRTHSSYANLAMSQEMHPQMLWINPVDARERGIDNGDTILVFNDRGTIQTEARVTPRIVPGTVSLPQGAWYKPNAEGVDIGGNVNTIMKYHPSPLAKGNPGHTALVEVRKA</sequence>
<dbReference type="Pfam" id="PF01568">
    <property type="entry name" value="Molydop_binding"/>
    <property type="match status" value="1"/>
</dbReference>
<feature type="domain" description="4Fe-4S Mo/W bis-MGD-type" evidence="9">
    <location>
        <begin position="57"/>
        <end position="118"/>
    </location>
</feature>
<dbReference type="EMBL" id="JAUSQX010000001">
    <property type="protein sequence ID" value="MDP9806532.1"/>
    <property type="molecule type" value="Genomic_DNA"/>
</dbReference>
<reference evidence="10 11" key="1">
    <citation type="submission" date="2023-07" db="EMBL/GenBank/DDBJ databases">
        <title>Sequencing the genomes of 1000 actinobacteria strains.</title>
        <authorList>
            <person name="Klenk H.-P."/>
        </authorList>
    </citation>
    <scope>NUCLEOTIDE SEQUENCE [LARGE SCALE GENOMIC DNA]</scope>
    <source>
        <strain evidence="10 11">DSM 17163</strain>
    </source>
</reference>
<keyword evidence="11" id="KW-1185">Reference proteome</keyword>
<keyword evidence="4" id="KW-0479">Metal-binding</keyword>
<keyword evidence="8" id="KW-0411">Iron-sulfur</keyword>
<dbReference type="InterPro" id="IPR006655">
    <property type="entry name" value="Mopterin_OxRdtase_prok_CS"/>
</dbReference>
<gene>
    <name evidence="10" type="ORF">J2S70_001114</name>
</gene>
<evidence type="ECO:0000256" key="1">
    <source>
        <dbReference type="ARBA" id="ARBA00001942"/>
    </source>
</evidence>
<organism evidence="10 11">
    <name type="scientific">Trueperella bonasi</name>
    <dbReference type="NCBI Taxonomy" id="312286"/>
    <lineage>
        <taxon>Bacteria</taxon>
        <taxon>Bacillati</taxon>
        <taxon>Actinomycetota</taxon>
        <taxon>Actinomycetes</taxon>
        <taxon>Actinomycetales</taxon>
        <taxon>Actinomycetaceae</taxon>
        <taxon>Trueperella</taxon>
    </lineage>
</organism>
<evidence type="ECO:0000313" key="10">
    <source>
        <dbReference type="EMBL" id="MDP9806532.1"/>
    </source>
</evidence>
<dbReference type="CDD" id="cd02794">
    <property type="entry name" value="MopB_CT_DmsA-EC"/>
    <property type="match status" value="1"/>
</dbReference>
<dbReference type="PANTHER" id="PTHR43742:SF3">
    <property type="entry name" value="DIMETHYL SULFOXIDE REDUCTASE DMSA"/>
    <property type="match status" value="1"/>
</dbReference>
<dbReference type="InterPro" id="IPR009010">
    <property type="entry name" value="Asp_de-COase-like_dom_sf"/>
</dbReference>
<comment type="caution">
    <text evidence="10">The sequence shown here is derived from an EMBL/GenBank/DDBJ whole genome shotgun (WGS) entry which is preliminary data.</text>
</comment>
<keyword evidence="5" id="KW-0732">Signal</keyword>
<dbReference type="InterPro" id="IPR006657">
    <property type="entry name" value="MoPterin_dinucl-bd_dom"/>
</dbReference>
<dbReference type="Pfam" id="PF04879">
    <property type="entry name" value="Molybdop_Fe4S4"/>
    <property type="match status" value="1"/>
</dbReference>
<comment type="similarity">
    <text evidence="2">Belongs to the prokaryotic molybdopterin-containing oxidoreductase family.</text>
</comment>
<keyword evidence="3" id="KW-0500">Molybdenum</keyword>
<dbReference type="GO" id="GO:0016491">
    <property type="term" value="F:oxidoreductase activity"/>
    <property type="evidence" value="ECO:0007669"/>
    <property type="project" value="UniProtKB-KW"/>
</dbReference>
<evidence type="ECO:0000313" key="11">
    <source>
        <dbReference type="Proteomes" id="UP001243212"/>
    </source>
</evidence>
<dbReference type="SUPFAM" id="SSF53706">
    <property type="entry name" value="Formate dehydrogenase/DMSO reductase, domains 1-3"/>
    <property type="match status" value="1"/>
</dbReference>
<dbReference type="PROSITE" id="PS51318">
    <property type="entry name" value="TAT"/>
    <property type="match status" value="1"/>
</dbReference>
<dbReference type="PROSITE" id="PS00932">
    <property type="entry name" value="MOLYBDOPTERIN_PROK_3"/>
    <property type="match status" value="1"/>
</dbReference>
<dbReference type="RefSeq" id="WP_307682750.1">
    <property type="nucleotide sequence ID" value="NZ_JAUSQX010000001.1"/>
</dbReference>
<dbReference type="SMART" id="SM00926">
    <property type="entry name" value="Molybdop_Fe4S4"/>
    <property type="match status" value="1"/>
</dbReference>
<dbReference type="NCBIfam" id="TIGR02166">
    <property type="entry name" value="dmsA_ynfE"/>
    <property type="match status" value="1"/>
</dbReference>
<dbReference type="InterPro" id="IPR006311">
    <property type="entry name" value="TAT_signal"/>
</dbReference>
<dbReference type="PANTHER" id="PTHR43742">
    <property type="entry name" value="TRIMETHYLAMINE-N-OXIDE REDUCTASE"/>
    <property type="match status" value="1"/>
</dbReference>
<name>A0ABT9NH65_9ACTO</name>
<comment type="cofactor">
    <cofactor evidence="1">
        <name>Mo-bis(molybdopterin guanine dinucleotide)</name>
        <dbReference type="ChEBI" id="CHEBI:60539"/>
    </cofactor>
</comment>
<accession>A0ABT9NH65</accession>
<dbReference type="InterPro" id="IPR006963">
    <property type="entry name" value="Mopterin_OxRdtase_4Fe-4S_dom"/>
</dbReference>
<dbReference type="Gene3D" id="3.40.50.12440">
    <property type="match status" value="1"/>
</dbReference>
<evidence type="ECO:0000256" key="6">
    <source>
        <dbReference type="ARBA" id="ARBA00023002"/>
    </source>
</evidence>
<dbReference type="Gene3D" id="3.40.228.10">
    <property type="entry name" value="Dimethylsulfoxide Reductase, domain 2"/>
    <property type="match status" value="1"/>
</dbReference>
<dbReference type="Pfam" id="PF10518">
    <property type="entry name" value="TAT_signal"/>
    <property type="match status" value="1"/>
</dbReference>
<dbReference type="InterPro" id="IPR019546">
    <property type="entry name" value="TAT_signal_bac_arc"/>
</dbReference>
<keyword evidence="6 10" id="KW-0560">Oxidoreductase</keyword>
<dbReference type="Proteomes" id="UP001243212">
    <property type="component" value="Unassembled WGS sequence"/>
</dbReference>